<feature type="domain" description="Flagellar protein FlgJ N-terminal" evidence="2">
    <location>
        <begin position="45"/>
        <end position="82"/>
    </location>
</feature>
<evidence type="ECO:0000313" key="4">
    <source>
        <dbReference type="Proteomes" id="UP000027725"/>
    </source>
</evidence>
<gene>
    <name evidence="3" type="ORF">DL1_17765</name>
</gene>
<dbReference type="AlphaFoldDB" id="A0A074U6U8"/>
<name>A0A074U6U8_9RHOB</name>
<feature type="region of interest" description="Disordered" evidence="1">
    <location>
        <begin position="1"/>
        <end position="22"/>
    </location>
</feature>
<dbReference type="STRING" id="1185766.SAMN05216224_10495"/>
<organism evidence="3 4">
    <name type="scientific">Thioclava dalianensis</name>
    <dbReference type="NCBI Taxonomy" id="1185766"/>
    <lineage>
        <taxon>Bacteria</taxon>
        <taxon>Pseudomonadati</taxon>
        <taxon>Pseudomonadota</taxon>
        <taxon>Alphaproteobacteria</taxon>
        <taxon>Rhodobacterales</taxon>
        <taxon>Paracoccaceae</taxon>
        <taxon>Thioclava</taxon>
    </lineage>
</organism>
<dbReference type="Proteomes" id="UP000027725">
    <property type="component" value="Unassembled WGS sequence"/>
</dbReference>
<reference evidence="3 4" key="1">
    <citation type="submission" date="2014-03" db="EMBL/GenBank/DDBJ databases">
        <title>The draft genome sequence of Thioclava dalianensis DLFJ1-1.</title>
        <authorList>
            <person name="Lai Q."/>
            <person name="Shao Z."/>
        </authorList>
    </citation>
    <scope>NUCLEOTIDE SEQUENCE [LARGE SCALE GENOMIC DNA]</scope>
    <source>
        <strain evidence="3 4">DLFJ1-1</strain>
    </source>
</reference>
<dbReference type="eggNOG" id="COG3951">
    <property type="taxonomic scope" value="Bacteria"/>
</dbReference>
<dbReference type="EMBL" id="JHEH01000006">
    <property type="protein sequence ID" value="KEP70392.1"/>
    <property type="molecule type" value="Genomic_DNA"/>
</dbReference>
<keyword evidence="4" id="KW-1185">Reference proteome</keyword>
<evidence type="ECO:0000256" key="1">
    <source>
        <dbReference type="SAM" id="MobiDB-lite"/>
    </source>
</evidence>
<dbReference type="InterPro" id="IPR019301">
    <property type="entry name" value="Flagellar_prot_FlgJ_N"/>
</dbReference>
<dbReference type="Pfam" id="PF10135">
    <property type="entry name" value="Rod-binding"/>
    <property type="match status" value="1"/>
</dbReference>
<dbReference type="RefSeq" id="WP_038064498.1">
    <property type="nucleotide sequence ID" value="NZ_FOVB01000004.1"/>
</dbReference>
<comment type="caution">
    <text evidence="3">The sequence shown here is derived from an EMBL/GenBank/DDBJ whole genome shotgun (WGS) entry which is preliminary data.</text>
</comment>
<feature type="compositionally biased region" description="Polar residues" evidence="1">
    <location>
        <begin position="1"/>
        <end position="13"/>
    </location>
</feature>
<evidence type="ECO:0000259" key="2">
    <source>
        <dbReference type="Pfam" id="PF10135"/>
    </source>
</evidence>
<evidence type="ECO:0000313" key="3">
    <source>
        <dbReference type="EMBL" id="KEP70392.1"/>
    </source>
</evidence>
<dbReference type="OrthoDB" id="7690273at2"/>
<sequence>MFTISRPSAVTPPQTHPREESLRAAAQKLEASFLAEMLQHAGLGEMKGAFGGGEGEAQFASFLRREQAEAMAQAGGIGLAETFFEAMKRRESGSDRN</sequence>
<proteinExistence type="predicted"/>
<accession>A0A074U6U8</accession>
<protein>
    <submittedName>
        <fullName evidence="3">Chemotaxis protein chel</fullName>
    </submittedName>
</protein>